<dbReference type="GO" id="GO:0004252">
    <property type="term" value="F:serine-type endopeptidase activity"/>
    <property type="evidence" value="ECO:0007669"/>
    <property type="project" value="InterPro"/>
</dbReference>
<evidence type="ECO:0000256" key="5">
    <source>
        <dbReference type="PIRSR" id="PIRSR600223-1"/>
    </source>
</evidence>
<dbReference type="PANTHER" id="PTHR43390">
    <property type="entry name" value="SIGNAL PEPTIDASE I"/>
    <property type="match status" value="1"/>
</dbReference>
<dbReference type="SUPFAM" id="SSF51306">
    <property type="entry name" value="LexA/Signal peptidase"/>
    <property type="match status" value="1"/>
</dbReference>
<comment type="similarity">
    <text evidence="2 6">Belongs to the peptidase S26 family.</text>
</comment>
<evidence type="ECO:0000256" key="1">
    <source>
        <dbReference type="ARBA" id="ARBA00000677"/>
    </source>
</evidence>
<name>A0A0G1RW96_9BACT</name>
<dbReference type="GO" id="GO:0006465">
    <property type="term" value="P:signal peptide processing"/>
    <property type="evidence" value="ECO:0007669"/>
    <property type="project" value="InterPro"/>
</dbReference>
<accession>A0A0G1RW96</accession>
<dbReference type="NCBIfam" id="TIGR02227">
    <property type="entry name" value="sigpep_I_bact"/>
    <property type="match status" value="1"/>
</dbReference>
<comment type="subcellular location">
    <subcellularLocation>
        <location evidence="6">Membrane</location>
        <topology evidence="6">Single-pass type II membrane protein</topology>
    </subcellularLocation>
</comment>
<dbReference type="Proteomes" id="UP000034705">
    <property type="component" value="Unassembled WGS sequence"/>
</dbReference>
<dbReference type="PATRIC" id="fig|1619001.3.peg.145"/>
<dbReference type="InterPro" id="IPR036286">
    <property type="entry name" value="LexA/Signal_pep-like_sf"/>
</dbReference>
<dbReference type="GO" id="GO:0009003">
    <property type="term" value="F:signal peptidase activity"/>
    <property type="evidence" value="ECO:0007669"/>
    <property type="project" value="UniProtKB-EC"/>
</dbReference>
<dbReference type="PANTHER" id="PTHR43390:SF1">
    <property type="entry name" value="CHLOROPLAST PROCESSING PEPTIDASE"/>
    <property type="match status" value="1"/>
</dbReference>
<gene>
    <name evidence="8" type="ORF">UX45_C0002G0035</name>
</gene>
<keyword evidence="4 6" id="KW-0378">Hydrolase</keyword>
<keyword evidence="6" id="KW-0645">Protease</keyword>
<feature type="active site" evidence="5">
    <location>
        <position position="38"/>
    </location>
</feature>
<organism evidence="8 9">
    <name type="scientific">Candidatus Uhrbacteria bacterium GW2011_GWF2_46_218</name>
    <dbReference type="NCBI Taxonomy" id="1619001"/>
    <lineage>
        <taxon>Bacteria</taxon>
        <taxon>Candidatus Uhriibacteriota</taxon>
    </lineage>
</organism>
<evidence type="ECO:0000313" key="9">
    <source>
        <dbReference type="Proteomes" id="UP000034705"/>
    </source>
</evidence>
<comment type="catalytic activity">
    <reaction evidence="1 6">
        <text>Cleavage of hydrophobic, N-terminal signal or leader sequences from secreted and periplasmic proteins.</text>
        <dbReference type="EC" id="3.4.21.89"/>
    </reaction>
</comment>
<dbReference type="PRINTS" id="PR00727">
    <property type="entry name" value="LEADERPTASE"/>
</dbReference>
<dbReference type="EMBL" id="LCMG01000002">
    <property type="protein sequence ID" value="KKU34238.1"/>
    <property type="molecule type" value="Genomic_DNA"/>
</dbReference>
<dbReference type="PROSITE" id="PS00760">
    <property type="entry name" value="SPASE_I_2"/>
    <property type="match status" value="1"/>
</dbReference>
<dbReference type="GO" id="GO:0016020">
    <property type="term" value="C:membrane"/>
    <property type="evidence" value="ECO:0007669"/>
    <property type="project" value="UniProtKB-SubCell"/>
</dbReference>
<protein>
    <recommendedName>
        <fullName evidence="3 6">Signal peptidase I</fullName>
        <ecNumber evidence="3 6">3.4.21.89</ecNumber>
    </recommendedName>
</protein>
<evidence type="ECO:0000313" key="8">
    <source>
        <dbReference type="EMBL" id="KKU34238.1"/>
    </source>
</evidence>
<dbReference type="CDD" id="cd06530">
    <property type="entry name" value="S26_SPase_I"/>
    <property type="match status" value="1"/>
</dbReference>
<dbReference type="InterPro" id="IPR000223">
    <property type="entry name" value="Pept_S26A_signal_pept_1"/>
</dbReference>
<feature type="active site" evidence="5">
    <location>
        <position position="80"/>
    </location>
</feature>
<evidence type="ECO:0000256" key="6">
    <source>
        <dbReference type="RuleBase" id="RU362042"/>
    </source>
</evidence>
<dbReference type="InterPro" id="IPR019757">
    <property type="entry name" value="Pept_S26A_signal_pept_1_Lys-AS"/>
</dbReference>
<evidence type="ECO:0000256" key="3">
    <source>
        <dbReference type="ARBA" id="ARBA00013208"/>
    </source>
</evidence>
<dbReference type="EC" id="3.4.21.89" evidence="3 6"/>
<sequence length="171" mass="19511">MSRNDYLWKIFKLTCAITFAFIFIRSFVVEPGIVDGVSMEPNFFDSQVFFINKFDLLFHSPDRGDVVQASIPSLKEVVIKRVIGLPGEQVTIRLNQVFVTGMDGKTFLLGETYLPEGTVTRNWNGSAQTFDILKENEYFLLGDNRDESTDSREYGPVTRDHIFGLVFSFSQ</sequence>
<dbReference type="AlphaFoldDB" id="A0A0G1RW96"/>
<dbReference type="Pfam" id="PF10502">
    <property type="entry name" value="Peptidase_S26"/>
    <property type="match status" value="1"/>
</dbReference>
<reference evidence="8 9" key="1">
    <citation type="journal article" date="2015" name="Nature">
        <title>rRNA introns, odd ribosomes, and small enigmatic genomes across a large radiation of phyla.</title>
        <authorList>
            <person name="Brown C.T."/>
            <person name="Hug L.A."/>
            <person name="Thomas B.C."/>
            <person name="Sharon I."/>
            <person name="Castelle C.J."/>
            <person name="Singh A."/>
            <person name="Wilkins M.J."/>
            <person name="Williams K.H."/>
            <person name="Banfield J.F."/>
        </authorList>
    </citation>
    <scope>NUCLEOTIDE SEQUENCE [LARGE SCALE GENOMIC DNA]</scope>
</reference>
<evidence type="ECO:0000256" key="4">
    <source>
        <dbReference type="ARBA" id="ARBA00022801"/>
    </source>
</evidence>
<evidence type="ECO:0000259" key="7">
    <source>
        <dbReference type="Pfam" id="PF10502"/>
    </source>
</evidence>
<evidence type="ECO:0000256" key="2">
    <source>
        <dbReference type="ARBA" id="ARBA00009370"/>
    </source>
</evidence>
<dbReference type="Gene3D" id="2.10.109.10">
    <property type="entry name" value="Umud Fragment, subunit A"/>
    <property type="match status" value="1"/>
</dbReference>
<comment type="caution">
    <text evidence="8">The sequence shown here is derived from an EMBL/GenBank/DDBJ whole genome shotgun (WGS) entry which is preliminary data.</text>
</comment>
<feature type="domain" description="Peptidase S26" evidence="7">
    <location>
        <begin position="9"/>
        <end position="167"/>
    </location>
</feature>
<dbReference type="InterPro" id="IPR019533">
    <property type="entry name" value="Peptidase_S26"/>
</dbReference>
<proteinExistence type="inferred from homology"/>